<reference evidence="6" key="1">
    <citation type="journal article" date="2023" name="Mol. Biol. Evol.">
        <title>Third-Generation Sequencing Reveals the Adaptive Role of the Epigenome in Three Deep-Sea Polychaetes.</title>
        <authorList>
            <person name="Perez M."/>
            <person name="Aroh O."/>
            <person name="Sun Y."/>
            <person name="Lan Y."/>
            <person name="Juniper S.K."/>
            <person name="Young C.R."/>
            <person name="Angers B."/>
            <person name="Qian P.Y."/>
        </authorList>
    </citation>
    <scope>NUCLEOTIDE SEQUENCE</scope>
    <source>
        <strain evidence="6">P08H-3</strain>
    </source>
</reference>
<keyword evidence="4" id="KW-0067">ATP-binding</keyword>
<feature type="region of interest" description="Disordered" evidence="5">
    <location>
        <begin position="102"/>
        <end position="137"/>
    </location>
</feature>
<comment type="caution">
    <text evidence="6">The sequence shown here is derived from an EMBL/GenBank/DDBJ whole genome shotgun (WGS) entry which is preliminary data.</text>
</comment>
<evidence type="ECO:0000313" key="7">
    <source>
        <dbReference type="Proteomes" id="UP001208570"/>
    </source>
</evidence>
<protein>
    <submittedName>
        <fullName evidence="6">Uncharacterized protein</fullName>
    </submittedName>
</protein>
<dbReference type="PANTHER" id="PTHR11088">
    <property type="entry name" value="TRNA DIMETHYLALLYLTRANSFERASE"/>
    <property type="match status" value="1"/>
</dbReference>
<accession>A0AAD9K3K3</accession>
<dbReference type="InterPro" id="IPR039657">
    <property type="entry name" value="Dimethylallyltransferase"/>
</dbReference>
<evidence type="ECO:0000256" key="5">
    <source>
        <dbReference type="SAM" id="MobiDB-lite"/>
    </source>
</evidence>
<dbReference type="Gene3D" id="1.10.20.140">
    <property type="match status" value="1"/>
</dbReference>
<dbReference type="GO" id="GO:0052381">
    <property type="term" value="F:tRNA dimethylallyltransferase activity"/>
    <property type="evidence" value="ECO:0007669"/>
    <property type="project" value="TreeGrafter"/>
</dbReference>
<evidence type="ECO:0000256" key="2">
    <source>
        <dbReference type="ARBA" id="ARBA00022679"/>
    </source>
</evidence>
<proteinExistence type="inferred from homology"/>
<comment type="similarity">
    <text evidence="1">Belongs to the IPP transferase family.</text>
</comment>
<name>A0AAD9K3K3_9ANNE</name>
<evidence type="ECO:0000256" key="1">
    <source>
        <dbReference type="ARBA" id="ARBA00005842"/>
    </source>
</evidence>
<dbReference type="Pfam" id="PF01715">
    <property type="entry name" value="IPPT"/>
    <property type="match status" value="1"/>
</dbReference>
<dbReference type="EMBL" id="JAODUP010000068">
    <property type="protein sequence ID" value="KAK2164117.1"/>
    <property type="molecule type" value="Genomic_DNA"/>
</dbReference>
<keyword evidence="2" id="KW-0808">Transferase</keyword>
<evidence type="ECO:0000313" key="6">
    <source>
        <dbReference type="EMBL" id="KAK2164117.1"/>
    </source>
</evidence>
<feature type="compositionally biased region" description="Low complexity" evidence="5">
    <location>
        <begin position="102"/>
        <end position="117"/>
    </location>
</feature>
<keyword evidence="7" id="KW-1185">Reference proteome</keyword>
<dbReference type="GO" id="GO:0005739">
    <property type="term" value="C:mitochondrion"/>
    <property type="evidence" value="ECO:0007669"/>
    <property type="project" value="TreeGrafter"/>
</dbReference>
<dbReference type="GO" id="GO:0006400">
    <property type="term" value="P:tRNA modification"/>
    <property type="evidence" value="ECO:0007669"/>
    <property type="project" value="TreeGrafter"/>
</dbReference>
<dbReference type="GO" id="GO:0005524">
    <property type="term" value="F:ATP binding"/>
    <property type="evidence" value="ECO:0007669"/>
    <property type="project" value="UniProtKB-KW"/>
</dbReference>
<gene>
    <name evidence="6" type="ORF">LSH36_68g01024</name>
</gene>
<dbReference type="PANTHER" id="PTHR11088:SF89">
    <property type="entry name" value="TRNA DIMETHYLALLYLTRANSFERASE"/>
    <property type="match status" value="1"/>
</dbReference>
<organism evidence="6 7">
    <name type="scientific">Paralvinella palmiformis</name>
    <dbReference type="NCBI Taxonomy" id="53620"/>
    <lineage>
        <taxon>Eukaryota</taxon>
        <taxon>Metazoa</taxon>
        <taxon>Spiralia</taxon>
        <taxon>Lophotrochozoa</taxon>
        <taxon>Annelida</taxon>
        <taxon>Polychaeta</taxon>
        <taxon>Sedentaria</taxon>
        <taxon>Canalipalpata</taxon>
        <taxon>Terebellida</taxon>
        <taxon>Terebelliformia</taxon>
        <taxon>Alvinellidae</taxon>
        <taxon>Paralvinella</taxon>
    </lineage>
</organism>
<evidence type="ECO:0000256" key="3">
    <source>
        <dbReference type="ARBA" id="ARBA00022741"/>
    </source>
</evidence>
<evidence type="ECO:0000256" key="4">
    <source>
        <dbReference type="ARBA" id="ARBA00022840"/>
    </source>
</evidence>
<dbReference type="Gene3D" id="3.40.50.300">
    <property type="entry name" value="P-loop containing nucleotide triphosphate hydrolases"/>
    <property type="match status" value="2"/>
</dbReference>
<keyword evidence="3" id="KW-0547">Nucleotide-binding</keyword>
<dbReference type="Proteomes" id="UP001208570">
    <property type="component" value="Unassembled WGS sequence"/>
</dbReference>
<sequence length="324" mass="37126">MAELAKTSKTAFSFLKARCDMAAVGNIRRFPVVVILGLTGAGKSRLALQLTARFSGEIISTDSMQIDDILSRKKIPFLVGGTNYYIESLLWNFLLESEQCGDSGDSDNNTTMSTNSSRTRKWSDPGTSCKKFKSNSDNDQMENQLMTNVLPSGKDFTRECLESKSTSELYELLWDVDRERAERLQPNDRRKILRSVEVFYRDGYKMSELLEEQHKETGLYAVSGPLRFSDICVIWIQCKQEELNARNDKRVDEMIEQGLIAELTQFHHEYSEARLKGNKEADYSQGIFQSIGFKEFHEYLLLSENERQTERGKALLEKGSSYCW</sequence>
<dbReference type="AlphaFoldDB" id="A0AAD9K3K3"/>
<dbReference type="InterPro" id="IPR027417">
    <property type="entry name" value="P-loop_NTPase"/>
</dbReference>
<dbReference type="SUPFAM" id="SSF52540">
    <property type="entry name" value="P-loop containing nucleoside triphosphate hydrolases"/>
    <property type="match status" value="1"/>
</dbReference>